<organism evidence="3 4">
    <name type="scientific">Hyphomonas polymorpha PS728</name>
    <dbReference type="NCBI Taxonomy" id="1280954"/>
    <lineage>
        <taxon>Bacteria</taxon>
        <taxon>Pseudomonadati</taxon>
        <taxon>Pseudomonadota</taxon>
        <taxon>Alphaproteobacteria</taxon>
        <taxon>Hyphomonadales</taxon>
        <taxon>Hyphomonadaceae</taxon>
        <taxon>Hyphomonas</taxon>
    </lineage>
</organism>
<dbReference type="RefSeq" id="WP_051612226.1">
    <property type="nucleotide sequence ID" value="NZ_ARYM01000003.1"/>
</dbReference>
<dbReference type="EMBL" id="ARYM01000003">
    <property type="protein sequence ID" value="KCZ99936.1"/>
    <property type="molecule type" value="Genomic_DNA"/>
</dbReference>
<dbReference type="PATRIC" id="fig|1280954.3.peg.724"/>
<reference evidence="3 4" key="1">
    <citation type="journal article" date="2014" name="Antonie Van Leeuwenhoek">
        <title>Hyphomonas beringensis sp. nov. and Hyphomonas chukchiensis sp. nov., isolated from surface seawater of the Bering Sea and Chukchi Sea.</title>
        <authorList>
            <person name="Li C."/>
            <person name="Lai Q."/>
            <person name="Li G."/>
            <person name="Dong C."/>
            <person name="Wang J."/>
            <person name="Liao Y."/>
            <person name="Shao Z."/>
        </authorList>
    </citation>
    <scope>NUCLEOTIDE SEQUENCE [LARGE SCALE GENOMIC DNA]</scope>
    <source>
        <strain evidence="3 4">PS728</strain>
    </source>
</reference>
<feature type="coiled-coil region" evidence="1">
    <location>
        <begin position="7"/>
        <end position="82"/>
    </location>
</feature>
<keyword evidence="4" id="KW-1185">Reference proteome</keyword>
<proteinExistence type="predicted"/>
<comment type="caution">
    <text evidence="3">The sequence shown here is derived from an EMBL/GenBank/DDBJ whole genome shotgun (WGS) entry which is preliminary data.</text>
</comment>
<keyword evidence="2" id="KW-0812">Transmembrane</keyword>
<keyword evidence="2" id="KW-1133">Transmembrane helix</keyword>
<dbReference type="STRING" id="1280954.HPO_03554"/>
<keyword evidence="1" id="KW-0175">Coiled coil</keyword>
<evidence type="ECO:0000256" key="2">
    <source>
        <dbReference type="SAM" id="Phobius"/>
    </source>
</evidence>
<evidence type="ECO:0000256" key="1">
    <source>
        <dbReference type="SAM" id="Coils"/>
    </source>
</evidence>
<evidence type="ECO:0000313" key="4">
    <source>
        <dbReference type="Proteomes" id="UP000027100"/>
    </source>
</evidence>
<protein>
    <recommendedName>
        <fullName evidence="5">DUF883 domain-containing protein</fullName>
    </recommendedName>
</protein>
<dbReference type="Proteomes" id="UP000027100">
    <property type="component" value="Unassembled WGS sequence"/>
</dbReference>
<feature type="transmembrane region" description="Helical" evidence="2">
    <location>
        <begin position="92"/>
        <end position="110"/>
    </location>
</feature>
<name>A0A062VHK3_9PROT</name>
<sequence length="112" mass="12133">MSKAPKNTEAKQGSEDLEARLVSLRAEIDEIMAALAEKAQAEAEEATQSAADTAEDIGEEVLKEARRALKQIHKQANSLEKTLGVQTRANPLQTLLIAFGAGFVVSLLMTRR</sequence>
<keyword evidence="2" id="KW-0472">Membrane</keyword>
<evidence type="ECO:0008006" key="5">
    <source>
        <dbReference type="Google" id="ProtNLM"/>
    </source>
</evidence>
<accession>A0A062VHK3</accession>
<evidence type="ECO:0000313" key="3">
    <source>
        <dbReference type="EMBL" id="KCZ99936.1"/>
    </source>
</evidence>
<gene>
    <name evidence="3" type="ORF">HPO_03554</name>
</gene>
<dbReference type="OrthoDB" id="9961333at2"/>
<dbReference type="AlphaFoldDB" id="A0A062VHK3"/>